<dbReference type="Gene3D" id="3.40.50.300">
    <property type="entry name" value="P-loop containing nucleotide triphosphate hydrolases"/>
    <property type="match status" value="2"/>
</dbReference>
<dbReference type="InterPro" id="IPR047187">
    <property type="entry name" value="SF1_C_Upf1"/>
</dbReference>
<reference evidence="5" key="1">
    <citation type="journal article" date="2020" name="Stud. Mycol.">
        <title>101 Dothideomycetes genomes: a test case for predicting lifestyles and emergence of pathogens.</title>
        <authorList>
            <person name="Haridas S."/>
            <person name="Albert R."/>
            <person name="Binder M."/>
            <person name="Bloem J."/>
            <person name="Labutti K."/>
            <person name="Salamov A."/>
            <person name="Andreopoulos B."/>
            <person name="Baker S."/>
            <person name="Barry K."/>
            <person name="Bills G."/>
            <person name="Bluhm B."/>
            <person name="Cannon C."/>
            <person name="Castanera R."/>
            <person name="Culley D."/>
            <person name="Daum C."/>
            <person name="Ezra D."/>
            <person name="Gonzalez J."/>
            <person name="Henrissat B."/>
            <person name="Kuo A."/>
            <person name="Liang C."/>
            <person name="Lipzen A."/>
            <person name="Lutzoni F."/>
            <person name="Magnuson J."/>
            <person name="Mondo S."/>
            <person name="Nolan M."/>
            <person name="Ohm R."/>
            <person name="Pangilinan J."/>
            <person name="Park H.-J."/>
            <person name="Ramirez L."/>
            <person name="Alfaro M."/>
            <person name="Sun H."/>
            <person name="Tritt A."/>
            <person name="Yoshinaga Y."/>
            <person name="Zwiers L.-H."/>
            <person name="Turgeon B."/>
            <person name="Goodwin S."/>
            <person name="Spatafora J."/>
            <person name="Crous P."/>
            <person name="Grigoriev I."/>
        </authorList>
    </citation>
    <scope>NUCLEOTIDE SEQUENCE</scope>
    <source>
        <strain evidence="5">Tuck. ex Michener</strain>
    </source>
</reference>
<evidence type="ECO:0000313" key="6">
    <source>
        <dbReference type="Proteomes" id="UP000800092"/>
    </source>
</evidence>
<protein>
    <recommendedName>
        <fullName evidence="7">DNA2/NAM7 helicase-like C-terminal domain-containing protein</fullName>
    </recommendedName>
</protein>
<feature type="region of interest" description="Disordered" evidence="2">
    <location>
        <begin position="747"/>
        <end position="771"/>
    </location>
</feature>
<evidence type="ECO:0000259" key="3">
    <source>
        <dbReference type="Pfam" id="PF13086"/>
    </source>
</evidence>
<evidence type="ECO:0000313" key="5">
    <source>
        <dbReference type="EMBL" id="KAF2230363.1"/>
    </source>
</evidence>
<evidence type="ECO:0008006" key="7">
    <source>
        <dbReference type="Google" id="ProtNLM"/>
    </source>
</evidence>
<keyword evidence="1" id="KW-0067">ATP-binding</keyword>
<dbReference type="SUPFAM" id="SSF52540">
    <property type="entry name" value="P-loop containing nucleoside triphosphate hydrolases"/>
    <property type="match status" value="1"/>
</dbReference>
<dbReference type="InterPro" id="IPR045055">
    <property type="entry name" value="DNA2/NAM7-like"/>
</dbReference>
<evidence type="ECO:0000256" key="1">
    <source>
        <dbReference type="ARBA" id="ARBA00022806"/>
    </source>
</evidence>
<dbReference type="OrthoDB" id="3946766at2759"/>
<accession>A0A6A6GYE2</accession>
<proteinExistence type="predicted"/>
<dbReference type="InterPro" id="IPR027417">
    <property type="entry name" value="P-loop_NTPase"/>
</dbReference>
<feature type="compositionally biased region" description="Low complexity" evidence="2">
    <location>
        <begin position="1"/>
        <end position="11"/>
    </location>
</feature>
<gene>
    <name evidence="5" type="ORF">EV356DRAFT_519901</name>
</gene>
<dbReference type="AlphaFoldDB" id="A0A6A6GYE2"/>
<organism evidence="5 6">
    <name type="scientific">Viridothelium virens</name>
    <name type="common">Speckled blister lichen</name>
    <name type="synonym">Trypethelium virens</name>
    <dbReference type="NCBI Taxonomy" id="1048519"/>
    <lineage>
        <taxon>Eukaryota</taxon>
        <taxon>Fungi</taxon>
        <taxon>Dikarya</taxon>
        <taxon>Ascomycota</taxon>
        <taxon>Pezizomycotina</taxon>
        <taxon>Dothideomycetes</taxon>
        <taxon>Dothideomycetes incertae sedis</taxon>
        <taxon>Trypetheliales</taxon>
        <taxon>Trypetheliaceae</taxon>
        <taxon>Viridothelium</taxon>
    </lineage>
</organism>
<feature type="domain" description="DNA2/NAM7 helicase-like C-terminal" evidence="4">
    <location>
        <begin position="930"/>
        <end position="1148"/>
    </location>
</feature>
<evidence type="ECO:0000256" key="2">
    <source>
        <dbReference type="SAM" id="MobiDB-lite"/>
    </source>
</evidence>
<dbReference type="InterPro" id="IPR041677">
    <property type="entry name" value="DNA2/NAM7_AAA_11"/>
</dbReference>
<feature type="compositionally biased region" description="Acidic residues" evidence="2">
    <location>
        <begin position="759"/>
        <end position="771"/>
    </location>
</feature>
<evidence type="ECO:0000259" key="4">
    <source>
        <dbReference type="Pfam" id="PF13087"/>
    </source>
</evidence>
<dbReference type="PANTHER" id="PTHR10887:SF495">
    <property type="entry name" value="HELICASE SENATAXIN ISOFORM X1-RELATED"/>
    <property type="match status" value="1"/>
</dbReference>
<dbReference type="EMBL" id="ML991842">
    <property type="protein sequence ID" value="KAF2230363.1"/>
    <property type="molecule type" value="Genomic_DNA"/>
</dbReference>
<dbReference type="Proteomes" id="UP000800092">
    <property type="component" value="Unassembled WGS sequence"/>
</dbReference>
<keyword evidence="1" id="KW-0378">Hydrolase</keyword>
<dbReference type="CDD" id="cd18808">
    <property type="entry name" value="SF1_C_Upf1"/>
    <property type="match status" value="1"/>
</dbReference>
<sequence length="1190" mass="134992">MSQDDQSSSRQPFPPGPPPQEDTLMAGVPQQESFDIEGFRARAGEYALTETGGVYDMPEYGIIHGDYRGRDYPVTTTGENSKGTHHRMHVQNYAMIAIPDYASGQDEPKCFGSGLRKHDGMVKLSWAMHSQYPELNLHMSRGADDAKDIVCHIAPRCLRNNTYSLNGIMRKRPSMELRYPEDYMFFDPSENIWKVRPILPVAHITQLHQWHLPPRHTDLQEHMASGRVCEVRLELKDAKKAKGFRPKFSGITLSELEAIQTRGTNHGGLERFEQLVFELLNANKLRIYVFWGFSKDEKLDYAIIFRKYMNCCFELTATFGTMWYYALAAGGNTEDTKGNVHTDPQFPWDEVEPPRWIVTSWTADFQDQVCVSRPAPEKWDSFGSLRQYPNASTIAAVLKLALKREQQHTLRELLNQSDTDHGVTASARFQKDPEQPDHFIGYVSFERFNDDKARILPEADTKVRITINGGDARTWKISGKITEHPLGVDGQQGGWDVMVDCHGKDFDPQPNHVYANIGFNLVGDPTATARCFAAIKRLELGVKERKGGIDIRRRVLRAPPTISRTDTLKRHIASPGLIDAYQAELQNWSLNPTQHRCAMDAVTSYTGVCFNQGAGGTGKSQTLMGIVDAYVRSTNRPVICCAPSNEATDNMLATLHHHYAKRGQPIPYKVSRFRSAFSDLDRVKTLERDIERARRIKGTEDEEFDEGLDETDFRPLHGSNDINIDQHNPYGPTGMTTDAPTIAGKSIAKEELTETEKLDTEDDGEDGGDEQDLQDRFWQMLSSNAGQLQWGQYADNRLFNQQISDWQNEPTQTEEKMMVSSLLNAKERVERLKRGGSTKEEKDQARRSRKIALDALRKNSTRRSRLLMDHFKPALLVMDEAGQSAIPDTATPLAASIEQLEMVVFGGDHQQLPPVVQTRQRNEAWDMQKVSLFEYTLDPATGGQYHHRMLDVQYRMHPDIATWISKTFYYDGIETHSSAHYNDGLQTTIKEFLEQMGAAWNGRYRVAVDISSDDAYSEPYEQTQSSSNNAEADFVVELVKALLAFQPSAGLPKIKVDEIGIVTPYTGQRRKIHKKAVSEWMQDRSLTDLLGLKLDTTAKWQGKEKPIVILSFVKRNPANPLDLGFASFKNQMNTELSRAQRLMIAVGNFRGWCDVLEEPRSELVYGDRLSTWRFFIESLYDADDIISKQD</sequence>
<dbReference type="Pfam" id="PF13087">
    <property type="entry name" value="AAA_12"/>
    <property type="match status" value="1"/>
</dbReference>
<keyword evidence="6" id="KW-1185">Reference proteome</keyword>
<name>A0A6A6GYE2_VIRVR</name>
<keyword evidence="1" id="KW-0347">Helicase</keyword>
<dbReference type="Pfam" id="PF13086">
    <property type="entry name" value="AAA_11"/>
    <property type="match status" value="1"/>
</dbReference>
<dbReference type="PANTHER" id="PTHR10887">
    <property type="entry name" value="DNA2/NAM7 HELICASE FAMILY"/>
    <property type="match status" value="1"/>
</dbReference>
<feature type="region of interest" description="Disordered" evidence="2">
    <location>
        <begin position="1"/>
        <end position="25"/>
    </location>
</feature>
<keyword evidence="1" id="KW-0547">Nucleotide-binding</keyword>
<feature type="domain" description="DNA2/NAM7 helicase helicase" evidence="3">
    <location>
        <begin position="590"/>
        <end position="918"/>
    </location>
</feature>
<dbReference type="GO" id="GO:0004386">
    <property type="term" value="F:helicase activity"/>
    <property type="evidence" value="ECO:0007669"/>
    <property type="project" value="InterPro"/>
</dbReference>
<feature type="compositionally biased region" description="Basic and acidic residues" evidence="2">
    <location>
        <begin position="747"/>
        <end position="758"/>
    </location>
</feature>
<dbReference type="InterPro" id="IPR041679">
    <property type="entry name" value="DNA2/NAM7-like_C"/>
</dbReference>